<dbReference type="EMBL" id="FRFG01000048">
    <property type="protein sequence ID" value="SHO57788.1"/>
    <property type="molecule type" value="Genomic_DNA"/>
</dbReference>
<proteinExistence type="predicted"/>
<dbReference type="RefSeq" id="WP_073585063.1">
    <property type="nucleotide sequence ID" value="NZ_AP024897.1"/>
</dbReference>
<gene>
    <name evidence="1" type="ORF">VQ7734_03558</name>
</gene>
<protein>
    <submittedName>
        <fullName evidence="1">Phage late control gene D protein (GPD)</fullName>
    </submittedName>
</protein>
<keyword evidence="2" id="KW-1185">Reference proteome</keyword>
<dbReference type="SUPFAM" id="SSF69279">
    <property type="entry name" value="Phage tail proteins"/>
    <property type="match status" value="1"/>
</dbReference>
<accession>A0A1M7YYR7</accession>
<evidence type="ECO:0000313" key="2">
    <source>
        <dbReference type="Proteomes" id="UP000184600"/>
    </source>
</evidence>
<dbReference type="STRING" id="1117707.VQ7734_03558"/>
<reference evidence="2" key="1">
    <citation type="submission" date="2016-12" db="EMBL/GenBank/DDBJ databases">
        <authorList>
            <person name="Rodrigo-Torres L."/>
            <person name="Arahal R.D."/>
            <person name="Lucena T."/>
        </authorList>
    </citation>
    <scope>NUCLEOTIDE SEQUENCE [LARGE SCALE GENOMIC DNA]</scope>
</reference>
<sequence length="338" mass="38385">MQPTYKVIVDGEDITSRLDRRLMEIRLTDEVGWFSDTMTMVVDDAGGRIKLPKIGKPIQVQLGYEETGIARVGDYLIDEARISGPPDQMLIRARSVDMCQQMKTLRRRSWDHLSLGGLIGKIAEQYGLKHRITLDLASVFIDHIEQNNESDIHFLTRLARQYNAVWKSVSGYLIFITSQEGRTPQGTPLPVFKIHRTGVTEYELSWAERSNLKHVTAYWRDRDKAQFMPETAGDTGQPGKILQPVYPDAGRAKAAAQAELTRLQQQHKELCISMPGNLTMIAESPVQLTNEGISVSGRGKEQSKEHHLWRDGYPGDYTVHWVEHCFKGNGYTTTFRAR</sequence>
<dbReference type="AlphaFoldDB" id="A0A1M7YYR7"/>
<evidence type="ECO:0000313" key="1">
    <source>
        <dbReference type="EMBL" id="SHO57788.1"/>
    </source>
</evidence>
<dbReference type="OrthoDB" id="4070623at2"/>
<dbReference type="Pfam" id="PF05954">
    <property type="entry name" value="Phage_GPD"/>
    <property type="match status" value="1"/>
</dbReference>
<dbReference type="Proteomes" id="UP000184600">
    <property type="component" value="Unassembled WGS sequence"/>
</dbReference>
<name>A0A1M7YYR7_9VIBR</name>
<organism evidence="1 2">
    <name type="scientific">Vibrio quintilis</name>
    <dbReference type="NCBI Taxonomy" id="1117707"/>
    <lineage>
        <taxon>Bacteria</taxon>
        <taxon>Pseudomonadati</taxon>
        <taxon>Pseudomonadota</taxon>
        <taxon>Gammaproteobacteria</taxon>
        <taxon>Vibrionales</taxon>
        <taxon>Vibrionaceae</taxon>
        <taxon>Vibrio</taxon>
    </lineage>
</organism>